<evidence type="ECO:0000313" key="1">
    <source>
        <dbReference type="EMBL" id="KAG0574841.1"/>
    </source>
</evidence>
<dbReference type="EMBL" id="CM026426">
    <property type="protein sequence ID" value="KAG0574841.1"/>
    <property type="molecule type" value="Genomic_DNA"/>
</dbReference>
<proteinExistence type="predicted"/>
<reference evidence="1" key="1">
    <citation type="submission" date="2020-06" db="EMBL/GenBank/DDBJ databases">
        <title>WGS assembly of Ceratodon purpureus strain R40.</title>
        <authorList>
            <person name="Carey S.B."/>
            <person name="Jenkins J."/>
            <person name="Shu S."/>
            <person name="Lovell J.T."/>
            <person name="Sreedasyam A."/>
            <person name="Maumus F."/>
            <person name="Tiley G.P."/>
            <person name="Fernandez-Pozo N."/>
            <person name="Barry K."/>
            <person name="Chen C."/>
            <person name="Wang M."/>
            <person name="Lipzen A."/>
            <person name="Daum C."/>
            <person name="Saski C.A."/>
            <person name="Payton A.C."/>
            <person name="Mcbreen J.C."/>
            <person name="Conrad R.E."/>
            <person name="Kollar L.M."/>
            <person name="Olsson S."/>
            <person name="Huttunen S."/>
            <person name="Landis J.B."/>
            <person name="Wickett N.J."/>
            <person name="Johnson M.G."/>
            <person name="Rensing S.A."/>
            <person name="Grimwood J."/>
            <person name="Schmutz J."/>
            <person name="Mcdaniel S.F."/>
        </authorList>
    </citation>
    <scope>NUCLEOTIDE SEQUENCE</scope>
    <source>
        <strain evidence="1">R40</strain>
    </source>
</reference>
<organism evidence="1 2">
    <name type="scientific">Ceratodon purpureus</name>
    <name type="common">Fire moss</name>
    <name type="synonym">Dicranum purpureum</name>
    <dbReference type="NCBI Taxonomy" id="3225"/>
    <lineage>
        <taxon>Eukaryota</taxon>
        <taxon>Viridiplantae</taxon>
        <taxon>Streptophyta</taxon>
        <taxon>Embryophyta</taxon>
        <taxon>Bryophyta</taxon>
        <taxon>Bryophytina</taxon>
        <taxon>Bryopsida</taxon>
        <taxon>Dicranidae</taxon>
        <taxon>Pseudoditrichales</taxon>
        <taxon>Ditrichaceae</taxon>
        <taxon>Ceratodon</taxon>
    </lineage>
</organism>
<name>A0A8T0HVX3_CERPU</name>
<protein>
    <submittedName>
        <fullName evidence="1">Uncharacterized protein</fullName>
    </submittedName>
</protein>
<evidence type="ECO:0000313" key="2">
    <source>
        <dbReference type="Proteomes" id="UP000822688"/>
    </source>
</evidence>
<sequence>MTCIILIASVMAMEQQLSSNNGTTQFGVTPQELHKERKPSKNPLIWFRSDSSSSFSVENELGCSGNVNLRARQAPLVVDHFPTSNRPNLR</sequence>
<gene>
    <name evidence="1" type="ORF">KC19_VG295900</name>
</gene>
<comment type="caution">
    <text evidence="1">The sequence shown here is derived from an EMBL/GenBank/DDBJ whole genome shotgun (WGS) entry which is preliminary data.</text>
</comment>
<dbReference type="AlphaFoldDB" id="A0A8T0HVX3"/>
<dbReference type="Proteomes" id="UP000822688">
    <property type="component" value="Chromosome V"/>
</dbReference>
<accession>A0A8T0HVX3</accession>
<keyword evidence="2" id="KW-1185">Reference proteome</keyword>